<reference evidence="4 5" key="1">
    <citation type="submission" date="2013-02" db="EMBL/GenBank/DDBJ databases">
        <title>Genome sequence of Clostridium saccharoperbutylacetonicum N1-4(HMT).</title>
        <authorList>
            <person name="Poehlein A."/>
            <person name="Daniel R."/>
        </authorList>
    </citation>
    <scope>NUCLEOTIDE SEQUENCE [LARGE SCALE GENOMIC DNA]</scope>
    <source>
        <strain evidence="5">N1-4(HMT)</strain>
    </source>
</reference>
<evidence type="ECO:0000313" key="5">
    <source>
        <dbReference type="Proteomes" id="UP000011728"/>
    </source>
</evidence>
<keyword evidence="5" id="KW-1185">Reference proteome</keyword>
<feature type="repeat" description="Cell wall-binding" evidence="2">
    <location>
        <begin position="45"/>
        <end position="64"/>
    </location>
</feature>
<evidence type="ECO:0000256" key="2">
    <source>
        <dbReference type="PROSITE-ProRule" id="PRU00591"/>
    </source>
</evidence>
<evidence type="ECO:0000313" key="4">
    <source>
        <dbReference type="EMBL" id="AGF56485.1"/>
    </source>
</evidence>
<keyword evidence="1" id="KW-0677">Repeat</keyword>
<dbReference type="RefSeq" id="WP_015392804.1">
    <property type="nucleotide sequence ID" value="NC_020291.1"/>
</dbReference>
<dbReference type="Pfam" id="PF19085">
    <property type="entry name" value="Choline_bind_2"/>
    <property type="match status" value="1"/>
</dbReference>
<dbReference type="EMBL" id="CP004121">
    <property type="protein sequence ID" value="AGF56485.1"/>
    <property type="molecule type" value="Genomic_DNA"/>
</dbReference>
<dbReference type="KEGG" id="csr:Cspa_c27200"/>
<feature type="chain" id="PRO_5004015609" description="Cell wall binding repeat-containing protein" evidence="3">
    <location>
        <begin position="28"/>
        <end position="145"/>
    </location>
</feature>
<dbReference type="AlphaFoldDB" id="M1LTW2"/>
<evidence type="ECO:0000256" key="1">
    <source>
        <dbReference type="ARBA" id="ARBA00022737"/>
    </source>
</evidence>
<dbReference type="OrthoDB" id="1928949at2"/>
<organism evidence="4 5">
    <name type="scientific">Clostridium saccharoperbutylacetonicum N1-4(HMT)</name>
    <dbReference type="NCBI Taxonomy" id="931276"/>
    <lineage>
        <taxon>Bacteria</taxon>
        <taxon>Bacillati</taxon>
        <taxon>Bacillota</taxon>
        <taxon>Clostridia</taxon>
        <taxon>Eubacteriales</taxon>
        <taxon>Clostridiaceae</taxon>
        <taxon>Clostridium</taxon>
    </lineage>
</organism>
<dbReference type="InterPro" id="IPR018337">
    <property type="entry name" value="Cell_wall/Cho-bd_repeat"/>
</dbReference>
<dbReference type="STRING" id="36745.CLSAP_29080"/>
<dbReference type="Proteomes" id="UP000011728">
    <property type="component" value="Chromosome"/>
</dbReference>
<evidence type="ECO:0008006" key="6">
    <source>
        <dbReference type="Google" id="ProtNLM"/>
    </source>
</evidence>
<evidence type="ECO:0000256" key="3">
    <source>
        <dbReference type="SAM" id="SignalP"/>
    </source>
</evidence>
<feature type="signal peptide" evidence="3">
    <location>
        <begin position="1"/>
        <end position="27"/>
    </location>
</feature>
<dbReference type="HOGENOM" id="CLU_1568021_0_0_9"/>
<keyword evidence="3" id="KW-0732">Signal</keyword>
<accession>M1LTW2</accession>
<sequence>MQKFKRLLAGFMMAISLLAFTPVAAHAEWRSDSKGWWYSDGNSYAQWWRQIDGKWYYFYSDGYMAKNTWMGSYYLGSDGAWTTAPASNTSSVSTTNDKTQMVYVASSGNGKKYHSDPNCSNMKGTRHITLSEAQSEGYTACSKCY</sequence>
<dbReference type="SUPFAM" id="SSF69360">
    <property type="entry name" value="Cell wall binding repeat"/>
    <property type="match status" value="1"/>
</dbReference>
<dbReference type="Gene3D" id="2.10.270.10">
    <property type="entry name" value="Cholin Binding"/>
    <property type="match status" value="1"/>
</dbReference>
<dbReference type="PATRIC" id="fig|931276.5.peg.2732"/>
<dbReference type="PROSITE" id="PS51170">
    <property type="entry name" value="CW"/>
    <property type="match status" value="1"/>
</dbReference>
<proteinExistence type="predicted"/>
<dbReference type="eggNOG" id="ENOG5033B0I">
    <property type="taxonomic scope" value="Bacteria"/>
</dbReference>
<name>M1LTW2_9CLOT</name>
<gene>
    <name evidence="4" type="ORF">Cspa_c27200</name>
</gene>
<protein>
    <recommendedName>
        <fullName evidence="6">Cell wall binding repeat-containing protein</fullName>
    </recommendedName>
</protein>